<dbReference type="SUPFAM" id="SSF54928">
    <property type="entry name" value="RNA-binding domain, RBD"/>
    <property type="match status" value="2"/>
</dbReference>
<dbReference type="InterPro" id="IPR012677">
    <property type="entry name" value="Nucleotide-bd_a/b_plait_sf"/>
</dbReference>
<organism evidence="7 8">
    <name type="scientific">Dendrobium chrysotoxum</name>
    <name type="common">Orchid</name>
    <dbReference type="NCBI Taxonomy" id="161865"/>
    <lineage>
        <taxon>Eukaryota</taxon>
        <taxon>Viridiplantae</taxon>
        <taxon>Streptophyta</taxon>
        <taxon>Embryophyta</taxon>
        <taxon>Tracheophyta</taxon>
        <taxon>Spermatophyta</taxon>
        <taxon>Magnoliopsida</taxon>
        <taxon>Liliopsida</taxon>
        <taxon>Asparagales</taxon>
        <taxon>Orchidaceae</taxon>
        <taxon>Epidendroideae</taxon>
        <taxon>Malaxideae</taxon>
        <taxon>Dendrobiinae</taxon>
        <taxon>Dendrobium</taxon>
    </lineage>
</organism>
<dbReference type="SMART" id="SM00360">
    <property type="entry name" value="RRM"/>
    <property type="match status" value="2"/>
</dbReference>
<dbReference type="Pfam" id="PF00076">
    <property type="entry name" value="RRM_1"/>
    <property type="match status" value="1"/>
</dbReference>
<name>A0AAV7GJK8_DENCH</name>
<dbReference type="FunFam" id="3.30.70.330:FF:000879">
    <property type="entry name" value="Splicing factor U2af large subunit A"/>
    <property type="match status" value="1"/>
</dbReference>
<evidence type="ECO:0000256" key="4">
    <source>
        <dbReference type="PROSITE-ProRule" id="PRU00176"/>
    </source>
</evidence>
<dbReference type="GO" id="GO:0006397">
    <property type="term" value="P:mRNA processing"/>
    <property type="evidence" value="ECO:0007669"/>
    <property type="project" value="UniProtKB-KW"/>
</dbReference>
<gene>
    <name evidence="7" type="ORF">IEQ34_014548</name>
</gene>
<feature type="region of interest" description="Disordered" evidence="5">
    <location>
        <begin position="1"/>
        <end position="331"/>
    </location>
</feature>
<proteinExistence type="predicted"/>
<dbReference type="EMBL" id="JAGFBR010000013">
    <property type="protein sequence ID" value="KAH0456641.1"/>
    <property type="molecule type" value="Genomic_DNA"/>
</dbReference>
<dbReference type="InterPro" id="IPR000504">
    <property type="entry name" value="RRM_dom"/>
</dbReference>
<dbReference type="AlphaFoldDB" id="A0AAV7GJK8"/>
<dbReference type="PANTHER" id="PTHR23139">
    <property type="entry name" value="RNA-BINDING PROTEIN"/>
    <property type="match status" value="1"/>
</dbReference>
<comment type="caution">
    <text evidence="7">The sequence shown here is derived from an EMBL/GenBank/DDBJ whole genome shotgun (WGS) entry which is preliminary data.</text>
</comment>
<dbReference type="Proteomes" id="UP000775213">
    <property type="component" value="Unassembled WGS sequence"/>
</dbReference>
<evidence type="ECO:0000259" key="6">
    <source>
        <dbReference type="PROSITE" id="PS50102"/>
    </source>
</evidence>
<evidence type="ECO:0000256" key="5">
    <source>
        <dbReference type="SAM" id="MobiDB-lite"/>
    </source>
</evidence>
<dbReference type="InterPro" id="IPR035979">
    <property type="entry name" value="RBD_domain_sf"/>
</dbReference>
<feature type="compositionally biased region" description="Basic and acidic residues" evidence="5">
    <location>
        <begin position="8"/>
        <end position="21"/>
    </location>
</feature>
<feature type="compositionally biased region" description="Basic and acidic residues" evidence="5">
    <location>
        <begin position="171"/>
        <end position="233"/>
    </location>
</feature>
<keyword evidence="8" id="KW-1185">Reference proteome</keyword>
<feature type="compositionally biased region" description="Basic and acidic residues" evidence="5">
    <location>
        <begin position="52"/>
        <end position="120"/>
    </location>
</feature>
<keyword evidence="1" id="KW-0507">mRNA processing</keyword>
<keyword evidence="2 4" id="KW-0694">RNA-binding</keyword>
<feature type="region of interest" description="Disordered" evidence="5">
    <location>
        <begin position="792"/>
        <end position="812"/>
    </location>
</feature>
<dbReference type="GO" id="GO:0003723">
    <property type="term" value="F:RNA binding"/>
    <property type="evidence" value="ECO:0007669"/>
    <property type="project" value="UniProtKB-UniRule"/>
</dbReference>
<dbReference type="GO" id="GO:0008380">
    <property type="term" value="P:RNA splicing"/>
    <property type="evidence" value="ECO:0007669"/>
    <property type="project" value="UniProtKB-KW"/>
</dbReference>
<keyword evidence="3" id="KW-0508">mRNA splicing</keyword>
<evidence type="ECO:0000256" key="2">
    <source>
        <dbReference type="ARBA" id="ARBA00022884"/>
    </source>
</evidence>
<dbReference type="PROSITE" id="PS50102">
    <property type="entry name" value="RRM"/>
    <property type="match status" value="1"/>
</dbReference>
<evidence type="ECO:0000313" key="7">
    <source>
        <dbReference type="EMBL" id="KAH0456641.1"/>
    </source>
</evidence>
<feature type="compositionally biased region" description="Basic and acidic residues" evidence="5">
    <location>
        <begin position="261"/>
        <end position="274"/>
    </location>
</feature>
<evidence type="ECO:0000256" key="1">
    <source>
        <dbReference type="ARBA" id="ARBA00022664"/>
    </source>
</evidence>
<feature type="domain" description="RRM" evidence="6">
    <location>
        <begin position="409"/>
        <end position="492"/>
    </location>
</feature>
<reference evidence="7 8" key="1">
    <citation type="journal article" date="2021" name="Hortic Res">
        <title>Chromosome-scale assembly of the Dendrobium chrysotoxum genome enhances the understanding of orchid evolution.</title>
        <authorList>
            <person name="Zhang Y."/>
            <person name="Zhang G.Q."/>
            <person name="Zhang D."/>
            <person name="Liu X.D."/>
            <person name="Xu X.Y."/>
            <person name="Sun W.H."/>
            <person name="Yu X."/>
            <person name="Zhu X."/>
            <person name="Wang Z.W."/>
            <person name="Zhao X."/>
            <person name="Zhong W.Y."/>
            <person name="Chen H."/>
            <person name="Yin W.L."/>
            <person name="Huang T."/>
            <person name="Niu S.C."/>
            <person name="Liu Z.J."/>
        </authorList>
    </citation>
    <scope>NUCLEOTIDE SEQUENCE [LARGE SCALE GENOMIC DNA]</scope>
    <source>
        <strain evidence="7">Lindl</strain>
    </source>
</reference>
<feature type="compositionally biased region" description="Basic and acidic residues" evidence="5">
    <location>
        <begin position="240"/>
        <end position="251"/>
    </location>
</feature>
<evidence type="ECO:0000256" key="3">
    <source>
        <dbReference type="ARBA" id="ARBA00023187"/>
    </source>
</evidence>
<protein>
    <recommendedName>
        <fullName evidence="6">RRM domain-containing protein</fullName>
    </recommendedName>
</protein>
<evidence type="ECO:0000313" key="8">
    <source>
        <dbReference type="Proteomes" id="UP000775213"/>
    </source>
</evidence>
<dbReference type="Gene3D" id="3.30.70.330">
    <property type="match status" value="4"/>
</dbReference>
<sequence length="881" mass="99032">MNKKIKMGRTDVSKDVSRRNPNEGTSARTRAFSFEEIMSRRKKKQNSNANETDIKIHESFENAHDTRDHSSHDVHLQIRSPSKDFMKDRSKKKESTSKRERDAIERKHTSSRDLETDAKVKSIHGKISRNQESTEEKYSRHSSKNAKLLATESEKASRKKRVKDFDENDKYDEHYRTSKRDRKGDYHYDDKGRSKNDSKKYKKHESIKLQDLKYAEWKGHKKYHLEPSYEDPRLRRRRSRSLEYYREERRSGSMSPLSQKHSYDGKDHGESHKDNSKKKHSDGDRYKTSGNGGYSGGHHRKHRSGLGGYSPRKRKTEAAVKTPSPTIRSPERKIATWDQLPSGTSIANSGSIFASVPLIATKVVEAVSSIAVTPATTKTHPATSIDSGSVAINSSIESVQLTQATRPLRRLYIENLPSLASEKSLIDCLNEYLVSSGANHIRTTRPCISCIINKDKAQALVEFLTPEDATAALSFDGNSFAGSVLKMRRPKDFVEAASGVPEKTGDVVRAVSDVVIDSPYKIFVGGISDILSSKMLMEIANAFGPLKAYRFDFSKELNGPCAFLEYEDHSITSKACAGLNGLMLGGFILTAVRAFPDINVKEDNARPPSYAVPPHVKPLLANVTRVLGLHNVINQEDFHTLSENELEETLEDVRLECARFGTVKAVHLVRHSSSNNEPQSVASELSDSVNASAVLESNVSFHIGSKEEADEMHLEKITEASTPIYVEEPENVKDEDGLIKEDEMKESAGPSEDLQDIDECTNVQIEEGPLEENDLISKFPAPKEMPDAKLAEETKLDPIAADKEEDKGNDERKFVEERDLESSQQQANLSEAFEPGFILVEFQRKEAACNAAHCLHGRSYDERTVAIEYIPHDVYFNRFPK</sequence>
<accession>A0AAV7GJK8</accession>